<dbReference type="GO" id="GO:0006915">
    <property type="term" value="P:apoptotic process"/>
    <property type="evidence" value="ECO:0007669"/>
    <property type="project" value="InterPro"/>
</dbReference>
<name>A0A4V6A2U9_STECR</name>
<protein>
    <recommendedName>
        <fullName evidence="7">WW domain-containing protein</fullName>
    </recommendedName>
</protein>
<evidence type="ECO:0000256" key="2">
    <source>
        <dbReference type="SAM" id="SignalP"/>
    </source>
</evidence>
<organism evidence="5 6">
    <name type="scientific">Steinernema carpocapsae</name>
    <name type="common">Entomopathogenic nematode</name>
    <dbReference type="NCBI Taxonomy" id="34508"/>
    <lineage>
        <taxon>Eukaryota</taxon>
        <taxon>Metazoa</taxon>
        <taxon>Ecdysozoa</taxon>
        <taxon>Nematoda</taxon>
        <taxon>Chromadorea</taxon>
        <taxon>Rhabditida</taxon>
        <taxon>Tylenchina</taxon>
        <taxon>Panagrolaimomorpha</taxon>
        <taxon>Strongyloidoidea</taxon>
        <taxon>Steinernematidae</taxon>
        <taxon>Steinernema</taxon>
    </lineage>
</organism>
<dbReference type="Pfam" id="PF00397">
    <property type="entry name" value="WW"/>
    <property type="match status" value="1"/>
</dbReference>
<dbReference type="EMBL" id="AZBU02000004">
    <property type="protein sequence ID" value="TKR80705.1"/>
    <property type="molecule type" value="Genomic_DNA"/>
</dbReference>
<dbReference type="Gene3D" id="2.20.70.10">
    <property type="match status" value="2"/>
</dbReference>
<comment type="caution">
    <text evidence="5">The sequence shown here is derived from an EMBL/GenBank/DDBJ whole genome shotgun (WGS) entry which is preliminary data.</text>
</comment>
<reference evidence="5 6" key="1">
    <citation type="journal article" date="2015" name="Genome Biol.">
        <title>Comparative genomics of Steinernema reveals deeply conserved gene regulatory networks.</title>
        <authorList>
            <person name="Dillman A.R."/>
            <person name="Macchietto M."/>
            <person name="Porter C.F."/>
            <person name="Rogers A."/>
            <person name="Williams B."/>
            <person name="Antoshechkin I."/>
            <person name="Lee M.M."/>
            <person name="Goodwin Z."/>
            <person name="Lu X."/>
            <person name="Lewis E.E."/>
            <person name="Goodrich-Blair H."/>
            <person name="Stock S.P."/>
            <person name="Adams B.J."/>
            <person name="Sternberg P.W."/>
            <person name="Mortazavi A."/>
        </authorList>
    </citation>
    <scope>NUCLEOTIDE SEQUENCE [LARGE SCALE GENOMIC DNA]</scope>
    <source>
        <strain evidence="5 6">ALL</strain>
    </source>
</reference>
<dbReference type="GO" id="GO:0060090">
    <property type="term" value="F:molecular adaptor activity"/>
    <property type="evidence" value="ECO:0007669"/>
    <property type="project" value="InterPro"/>
</dbReference>
<dbReference type="SUPFAM" id="SSF51045">
    <property type="entry name" value="WW domain"/>
    <property type="match status" value="2"/>
</dbReference>
<feature type="domain" description="SARAH" evidence="4">
    <location>
        <begin position="288"/>
        <end position="335"/>
    </location>
</feature>
<evidence type="ECO:0000259" key="3">
    <source>
        <dbReference type="PROSITE" id="PS50020"/>
    </source>
</evidence>
<feature type="compositionally biased region" description="Low complexity" evidence="1">
    <location>
        <begin position="30"/>
        <end position="58"/>
    </location>
</feature>
<feature type="chain" id="PRO_5020639353" description="WW domain-containing protein" evidence="2">
    <location>
        <begin position="20"/>
        <end position="341"/>
    </location>
</feature>
<dbReference type="InterPro" id="IPR030030">
    <property type="entry name" value="Sav"/>
</dbReference>
<evidence type="ECO:0000313" key="6">
    <source>
        <dbReference type="Proteomes" id="UP000298663"/>
    </source>
</evidence>
<feature type="compositionally biased region" description="Polar residues" evidence="1">
    <location>
        <begin position="59"/>
        <end position="73"/>
    </location>
</feature>
<dbReference type="PANTHER" id="PTHR47522">
    <property type="entry name" value="SALVADOR FAMILY WW DOMAIN-CONTAINING PROTEIN 1"/>
    <property type="match status" value="1"/>
</dbReference>
<dbReference type="CDD" id="cd00201">
    <property type="entry name" value="WW"/>
    <property type="match status" value="2"/>
</dbReference>
<dbReference type="PROSITE" id="PS50951">
    <property type="entry name" value="SARAH"/>
    <property type="match status" value="1"/>
</dbReference>
<evidence type="ECO:0008006" key="7">
    <source>
        <dbReference type="Google" id="ProtNLM"/>
    </source>
</evidence>
<dbReference type="CDD" id="cd21433">
    <property type="entry name" value="SARAH_Sav"/>
    <property type="match status" value="1"/>
</dbReference>
<keyword evidence="2" id="KW-0732">Signal</keyword>
<dbReference type="InterPro" id="IPR036020">
    <property type="entry name" value="WW_dom_sf"/>
</dbReference>
<evidence type="ECO:0000259" key="4">
    <source>
        <dbReference type="PROSITE" id="PS50951"/>
    </source>
</evidence>
<proteinExistence type="predicted"/>
<dbReference type="SMART" id="SM00456">
    <property type="entry name" value="WW"/>
    <property type="match status" value="2"/>
</dbReference>
<dbReference type="STRING" id="34508.A0A4V6A2U9"/>
<dbReference type="Proteomes" id="UP000298663">
    <property type="component" value="Unassembled WGS sequence"/>
</dbReference>
<sequence length="341" mass="38113">MAHLIWSFCDCFGLMPASAVPYLSHSNLSSTNSVNSSSQSSSLSTTALPTTPSASTAPINNNHLLVNKNTSPQRRSKPNKAELSSQSFTAPSNHYHGIRKTLTSSLSIGNVVQYGLAAESAAQNLRHGAEMKNISLRSLPGRPLGSSILSDSVPGAPSEDFPLPMNWAVEVTSEGFRYYVDHNNRRTHWIHPFVKENLPQGWSKIFDATHGVVYYNEIENRSQFEHPGLATPATSGPATTSTSAAALHESASIQSIRAETIEDLNIIKEDIPEWLRMYSHAPFESDHLLNWKLFKLANLEQYEGMLMKLYKQDVIDIVIRYERKRRELNRELNRRKTYTAT</sequence>
<feature type="domain" description="WW" evidence="3">
    <location>
        <begin position="196"/>
        <end position="229"/>
    </location>
</feature>
<dbReference type="InterPro" id="IPR011524">
    <property type="entry name" value="SARAH_dom"/>
</dbReference>
<accession>A0A4V6A2U9</accession>
<dbReference type="AlphaFoldDB" id="A0A4V6A2U9"/>
<dbReference type="PROSITE" id="PS01159">
    <property type="entry name" value="WW_DOMAIN_1"/>
    <property type="match status" value="1"/>
</dbReference>
<dbReference type="GO" id="GO:0043065">
    <property type="term" value="P:positive regulation of apoptotic process"/>
    <property type="evidence" value="ECO:0007669"/>
    <property type="project" value="TreeGrafter"/>
</dbReference>
<dbReference type="PANTHER" id="PTHR47522:SF2">
    <property type="entry name" value="PROTEIN SALVADOR HOMOLOG 1"/>
    <property type="match status" value="1"/>
</dbReference>
<evidence type="ECO:0000256" key="1">
    <source>
        <dbReference type="SAM" id="MobiDB-lite"/>
    </source>
</evidence>
<gene>
    <name evidence="5" type="ORF">L596_014734</name>
</gene>
<evidence type="ECO:0000313" key="5">
    <source>
        <dbReference type="EMBL" id="TKR80705.1"/>
    </source>
</evidence>
<feature type="domain" description="WW" evidence="3">
    <location>
        <begin position="161"/>
        <end position="194"/>
    </location>
</feature>
<dbReference type="GO" id="GO:0008285">
    <property type="term" value="P:negative regulation of cell population proliferation"/>
    <property type="evidence" value="ECO:0007669"/>
    <property type="project" value="TreeGrafter"/>
</dbReference>
<dbReference type="OrthoDB" id="5339429at2759"/>
<feature type="region of interest" description="Disordered" evidence="1">
    <location>
        <begin position="30"/>
        <end position="94"/>
    </location>
</feature>
<reference evidence="5 6" key="2">
    <citation type="journal article" date="2019" name="G3 (Bethesda)">
        <title>Hybrid Assembly of the Genome of the Entomopathogenic Nematode Steinernema carpocapsae Identifies the X-Chromosome.</title>
        <authorList>
            <person name="Serra L."/>
            <person name="Macchietto M."/>
            <person name="Macias-Munoz A."/>
            <person name="McGill C.J."/>
            <person name="Rodriguez I.M."/>
            <person name="Rodriguez B."/>
            <person name="Murad R."/>
            <person name="Mortazavi A."/>
        </authorList>
    </citation>
    <scope>NUCLEOTIDE SEQUENCE [LARGE SCALE GENOMIC DNA]</scope>
    <source>
        <strain evidence="5 6">ALL</strain>
    </source>
</reference>
<dbReference type="PROSITE" id="PS50020">
    <property type="entry name" value="WW_DOMAIN_2"/>
    <property type="match status" value="2"/>
</dbReference>
<dbReference type="GO" id="GO:0005829">
    <property type="term" value="C:cytosol"/>
    <property type="evidence" value="ECO:0007669"/>
    <property type="project" value="TreeGrafter"/>
</dbReference>
<dbReference type="GO" id="GO:0035329">
    <property type="term" value="P:hippo signaling"/>
    <property type="evidence" value="ECO:0007669"/>
    <property type="project" value="InterPro"/>
</dbReference>
<feature type="compositionally biased region" description="Polar residues" evidence="1">
    <location>
        <begin position="82"/>
        <end position="92"/>
    </location>
</feature>
<keyword evidence="6" id="KW-1185">Reference proteome</keyword>
<dbReference type="InterPro" id="IPR001202">
    <property type="entry name" value="WW_dom"/>
</dbReference>
<feature type="signal peptide" evidence="2">
    <location>
        <begin position="1"/>
        <end position="19"/>
    </location>
</feature>